<comment type="function">
    <text evidence="3">Removes the formyl group from the N-terminal Met of newly synthesized proteins.</text>
</comment>
<dbReference type="OMA" id="ACIYQHE"/>
<comment type="caution">
    <text evidence="4">The sequence shown here is derived from an EMBL/GenBank/DDBJ whole genome shotgun (WGS) entry which is preliminary data.</text>
</comment>
<dbReference type="Gene3D" id="3.90.45.10">
    <property type="entry name" value="Peptide deformylase"/>
    <property type="match status" value="1"/>
</dbReference>
<dbReference type="Proteomes" id="UP000054937">
    <property type="component" value="Unassembled WGS sequence"/>
</dbReference>
<reference evidence="4 5" key="1">
    <citation type="journal article" date="2015" name="Sci. Rep.">
        <title>Genome of the facultative scuticociliatosis pathogen Pseudocohnilembus persalinus provides insight into its virulence through horizontal gene transfer.</title>
        <authorList>
            <person name="Xiong J."/>
            <person name="Wang G."/>
            <person name="Cheng J."/>
            <person name="Tian M."/>
            <person name="Pan X."/>
            <person name="Warren A."/>
            <person name="Jiang C."/>
            <person name="Yuan D."/>
            <person name="Miao W."/>
        </authorList>
    </citation>
    <scope>NUCLEOTIDE SEQUENCE [LARGE SCALE GENOMIC DNA]</scope>
    <source>
        <strain evidence="4">36N120E</strain>
    </source>
</reference>
<evidence type="ECO:0000256" key="1">
    <source>
        <dbReference type="ARBA" id="ARBA00010759"/>
    </source>
</evidence>
<keyword evidence="3" id="KW-0378">Hydrolase</keyword>
<dbReference type="InterPro" id="IPR036821">
    <property type="entry name" value="Peptide_deformylase_sf"/>
</dbReference>
<evidence type="ECO:0000256" key="2">
    <source>
        <dbReference type="ARBA" id="ARBA00012175"/>
    </source>
</evidence>
<dbReference type="GO" id="GO:0042586">
    <property type="term" value="F:peptide deformylase activity"/>
    <property type="evidence" value="ECO:0007669"/>
    <property type="project" value="UniProtKB-EC"/>
</dbReference>
<proteinExistence type="inferred from homology"/>
<dbReference type="EC" id="3.5.1.88" evidence="2 3"/>
<name>A0A0V0QZJ0_PSEPJ</name>
<dbReference type="OrthoDB" id="276063at2759"/>
<dbReference type="HAMAP" id="MF_00163">
    <property type="entry name" value="Pep_deformylase"/>
    <property type="match status" value="1"/>
</dbReference>
<keyword evidence="3" id="KW-0648">Protein biosynthesis</keyword>
<gene>
    <name evidence="4" type="ORF">PPERSA_11247</name>
</gene>
<dbReference type="GO" id="GO:0006412">
    <property type="term" value="P:translation"/>
    <property type="evidence" value="ECO:0007669"/>
    <property type="project" value="UniProtKB-KW"/>
</dbReference>
<evidence type="ECO:0000313" key="4">
    <source>
        <dbReference type="EMBL" id="KRX07698.1"/>
    </source>
</evidence>
<dbReference type="InParanoid" id="A0A0V0QZJ0"/>
<dbReference type="AlphaFoldDB" id="A0A0V0QZJ0"/>
<dbReference type="PRINTS" id="PR01576">
    <property type="entry name" value="PDEFORMYLASE"/>
</dbReference>
<comment type="similarity">
    <text evidence="1 3">Belongs to the polypeptide deformylase family.</text>
</comment>
<accession>A0A0V0QZJ0</accession>
<dbReference type="FunCoup" id="A0A0V0QZJ0">
    <property type="interactions" value="23"/>
</dbReference>
<dbReference type="PANTHER" id="PTHR10458">
    <property type="entry name" value="PEPTIDE DEFORMYLASE"/>
    <property type="match status" value="1"/>
</dbReference>
<evidence type="ECO:0000256" key="3">
    <source>
        <dbReference type="RuleBase" id="RU362111"/>
    </source>
</evidence>
<protein>
    <recommendedName>
        <fullName evidence="2 3">Peptide deformylase</fullName>
        <ecNumber evidence="2 3">3.5.1.88</ecNumber>
    </recommendedName>
</protein>
<organism evidence="4 5">
    <name type="scientific">Pseudocohnilembus persalinus</name>
    <name type="common">Ciliate</name>
    <dbReference type="NCBI Taxonomy" id="266149"/>
    <lineage>
        <taxon>Eukaryota</taxon>
        <taxon>Sar</taxon>
        <taxon>Alveolata</taxon>
        <taxon>Ciliophora</taxon>
        <taxon>Intramacronucleata</taxon>
        <taxon>Oligohymenophorea</taxon>
        <taxon>Scuticociliatia</taxon>
        <taxon>Philasterida</taxon>
        <taxon>Pseudocohnilembidae</taxon>
        <taxon>Pseudocohnilembus</taxon>
    </lineage>
</organism>
<dbReference type="PANTHER" id="PTHR10458:SF22">
    <property type="entry name" value="PEPTIDE DEFORMYLASE"/>
    <property type="match status" value="1"/>
</dbReference>
<keyword evidence="3" id="KW-0479">Metal-binding</keyword>
<sequence>MKNLLKILPIKDSRLQHKVLDKVNFPLTQQTENQIDLLIDTLRYDQGVYKNHSIALAAPQAGITKRIIVMGNFLHHKNPLKQIEIIINPEIITYSNETDIQEEGCLSIPRYLAMVKRPTQIKVNYFNYQGYQIIKEMYGIQARIFQHEYDHLEGQNMLTKAIEIKENPLWKPFVQKLEKNNKLDILKKDPLYEELNTQKMSQLNK</sequence>
<dbReference type="NCBIfam" id="TIGR00079">
    <property type="entry name" value="pept_deformyl"/>
    <property type="match status" value="1"/>
</dbReference>
<comment type="catalytic activity">
    <reaction evidence="3">
        <text>N-terminal N-formyl-L-methionyl-[peptide] + H2O = N-terminal L-methionyl-[peptide] + formate</text>
        <dbReference type="Rhea" id="RHEA:24420"/>
        <dbReference type="Rhea" id="RHEA-COMP:10639"/>
        <dbReference type="Rhea" id="RHEA-COMP:10640"/>
        <dbReference type="ChEBI" id="CHEBI:15377"/>
        <dbReference type="ChEBI" id="CHEBI:15740"/>
        <dbReference type="ChEBI" id="CHEBI:49298"/>
        <dbReference type="ChEBI" id="CHEBI:64731"/>
        <dbReference type="EC" id="3.5.1.88"/>
    </reaction>
</comment>
<keyword evidence="5" id="KW-1185">Reference proteome</keyword>
<dbReference type="Pfam" id="PF01327">
    <property type="entry name" value="Pep_deformylase"/>
    <property type="match status" value="1"/>
</dbReference>
<dbReference type="EMBL" id="LDAU01000082">
    <property type="protein sequence ID" value="KRX07698.1"/>
    <property type="molecule type" value="Genomic_DNA"/>
</dbReference>
<dbReference type="GO" id="GO:0046872">
    <property type="term" value="F:metal ion binding"/>
    <property type="evidence" value="ECO:0007669"/>
    <property type="project" value="UniProtKB-KW"/>
</dbReference>
<dbReference type="InterPro" id="IPR023635">
    <property type="entry name" value="Peptide_deformylase"/>
</dbReference>
<dbReference type="SUPFAM" id="SSF56420">
    <property type="entry name" value="Peptide deformylase"/>
    <property type="match status" value="1"/>
</dbReference>
<evidence type="ECO:0000313" key="5">
    <source>
        <dbReference type="Proteomes" id="UP000054937"/>
    </source>
</evidence>